<gene>
    <name evidence="2" type="ordered locus">Clim_1505</name>
</gene>
<feature type="compositionally biased region" description="Acidic residues" evidence="1">
    <location>
        <begin position="80"/>
        <end position="89"/>
    </location>
</feature>
<reference evidence="2 3" key="1">
    <citation type="submission" date="2008-05" db="EMBL/GenBank/DDBJ databases">
        <title>Complete sequence of Chlorobium limicola DSM 245.</title>
        <authorList>
            <consortium name="US DOE Joint Genome Institute"/>
            <person name="Lucas S."/>
            <person name="Copeland A."/>
            <person name="Lapidus A."/>
            <person name="Glavina del Rio T."/>
            <person name="Dalin E."/>
            <person name="Tice H."/>
            <person name="Bruce D."/>
            <person name="Goodwin L."/>
            <person name="Pitluck S."/>
            <person name="Schmutz J."/>
            <person name="Larimer F."/>
            <person name="Land M."/>
            <person name="Hauser L."/>
            <person name="Kyrpides N."/>
            <person name="Ovchinnikova G."/>
            <person name="Zhao F."/>
            <person name="Li T."/>
            <person name="Liu Z."/>
            <person name="Overmann J."/>
            <person name="Bryant D.A."/>
            <person name="Richardson P."/>
        </authorList>
    </citation>
    <scope>NUCLEOTIDE SEQUENCE [LARGE SCALE GENOMIC DNA]</scope>
    <source>
        <strain evidence="3">DSM 245 / NBRC 103803 / 6330</strain>
    </source>
</reference>
<organism evidence="2 3">
    <name type="scientific">Chlorobium limicola (strain DSM 245 / NBRC 103803 / 6330)</name>
    <dbReference type="NCBI Taxonomy" id="290315"/>
    <lineage>
        <taxon>Bacteria</taxon>
        <taxon>Pseudomonadati</taxon>
        <taxon>Chlorobiota</taxon>
        <taxon>Chlorobiia</taxon>
        <taxon>Chlorobiales</taxon>
        <taxon>Chlorobiaceae</taxon>
        <taxon>Chlorobium/Pelodictyon group</taxon>
        <taxon>Chlorobium</taxon>
    </lineage>
</organism>
<protein>
    <submittedName>
        <fullName evidence="2">Uncharacterized protein</fullName>
    </submittedName>
</protein>
<evidence type="ECO:0000313" key="3">
    <source>
        <dbReference type="Proteomes" id="UP000008841"/>
    </source>
</evidence>
<dbReference type="AlphaFoldDB" id="B3EDD1"/>
<dbReference type="EMBL" id="CP001097">
    <property type="protein sequence ID" value="ACD90556.1"/>
    <property type="molecule type" value="Genomic_DNA"/>
</dbReference>
<name>B3EDD1_CHLL2</name>
<feature type="region of interest" description="Disordered" evidence="1">
    <location>
        <begin position="249"/>
        <end position="268"/>
    </location>
</feature>
<evidence type="ECO:0000313" key="2">
    <source>
        <dbReference type="EMBL" id="ACD90556.1"/>
    </source>
</evidence>
<feature type="region of interest" description="Disordered" evidence="1">
    <location>
        <begin position="39"/>
        <end position="89"/>
    </location>
</feature>
<evidence type="ECO:0000256" key="1">
    <source>
        <dbReference type="SAM" id="MobiDB-lite"/>
    </source>
</evidence>
<proteinExistence type="predicted"/>
<dbReference type="HOGENOM" id="CLU_532871_0_0_10"/>
<dbReference type="Proteomes" id="UP000008841">
    <property type="component" value="Chromosome"/>
</dbReference>
<sequence precursor="true">MSPAPIKKSDRYGNCSVILLLLMILFLLSFPAMPGRLDAQENSETTTPDDLESSIFKQSIPEKPVADRNQEKSDTLNPDCDGDIPDPEDGLPSIPVVFVDGLLTGTLSPRESRFEYDGNKTIAKFGLGIGYFSQSDREAVPDAKLELAVMLGKHIAIGSVLEMSRHRRNLSLSGLWQLPGSGFRLKAYSGYLYGNELFEINSASTDVDLGQFSYALSIDYIIPDNKKNSLLQAFGLSLGRAQAFQQSGSESHFSVTDEDTPGNSGENDRIKLEKGRFLETSAHIQLAVHRNIVVKGSFGYEQLAFPQDDNLTDLKRSAYKQLNIIFEPFAFLTIGTGYKAGQTEHRIDFSAESGNWLFSVWRSYGQNGIADNHGAMLSFRHVISSGKRPSLAERMRRNRLNDTSSLLADALEQPASLPQTFLARTAAPETITTASTDQLEIRTPTKTVTADRNEKVFLEIGTTGTPALKGITRNGIAYANRQLVSTNNRQIIINTGFLPAKRAEGDTFVITITDETATAYHITVLNR</sequence>
<feature type="compositionally biased region" description="Basic and acidic residues" evidence="1">
    <location>
        <begin position="64"/>
        <end position="74"/>
    </location>
</feature>
<accession>B3EDD1</accession>
<dbReference type="KEGG" id="cli:Clim_1505"/>